<dbReference type="PANTHER" id="PTHR11767:SF102">
    <property type="entry name" value="INWARDLY RECTIFYING POTASSIUM CHANNEL 1, ISOFORM F"/>
    <property type="match status" value="1"/>
</dbReference>
<dbReference type="InterPro" id="IPR041647">
    <property type="entry name" value="IRK_C"/>
</dbReference>
<keyword evidence="6 11" id="KW-0630">Potassium</keyword>
<reference evidence="16 17" key="1">
    <citation type="journal article" date="2024" name="Nat. Commun.">
        <title>Phylogenomics reveals the evolutionary origins of lichenization in chlorophyte algae.</title>
        <authorList>
            <person name="Puginier C."/>
            <person name="Libourel C."/>
            <person name="Otte J."/>
            <person name="Skaloud P."/>
            <person name="Haon M."/>
            <person name="Grisel S."/>
            <person name="Petersen M."/>
            <person name="Berrin J.G."/>
            <person name="Delaux P.M."/>
            <person name="Dal Grande F."/>
            <person name="Keller J."/>
        </authorList>
    </citation>
    <scope>NUCLEOTIDE SEQUENCE [LARGE SCALE GENOMIC DNA]</scope>
    <source>
        <strain evidence="16 17">SAG 216-7</strain>
    </source>
</reference>
<evidence type="ECO:0000259" key="15">
    <source>
        <dbReference type="Pfam" id="PF17655"/>
    </source>
</evidence>
<dbReference type="Gene3D" id="1.10.287.70">
    <property type="match status" value="1"/>
</dbReference>
<proteinExistence type="inferred from homology"/>
<keyword evidence="8 11" id="KW-0406">Ion transport</keyword>
<comment type="caution">
    <text evidence="16">The sequence shown here is derived from an EMBL/GenBank/DDBJ whole genome shotgun (WGS) entry which is preliminary data.</text>
</comment>
<keyword evidence="5 11" id="KW-0851">Voltage-gated channel</keyword>
<feature type="domain" description="Inward rectifier potassium channel C-terminal" evidence="15">
    <location>
        <begin position="396"/>
        <end position="561"/>
    </location>
</feature>
<keyword evidence="17" id="KW-1185">Reference proteome</keyword>
<comment type="similarity">
    <text evidence="11">Belongs to the inward rectifier-type potassium channel (TC 1.A.2.1) family.</text>
</comment>
<protein>
    <recommendedName>
        <fullName evidence="18">E set domain-containing protein</fullName>
    </recommendedName>
</protein>
<evidence type="ECO:0000313" key="17">
    <source>
        <dbReference type="Proteomes" id="UP001491310"/>
    </source>
</evidence>
<feature type="domain" description="Potassium channel inwardly rectifying transmembrane" evidence="14">
    <location>
        <begin position="67"/>
        <end position="194"/>
    </location>
</feature>
<sequence>MTSSASDRGLLGANDLAEWLRQWQAKNETGAVDRTRHKHWTPDRGTGYYEVERARKKVPSLVSTGSKAGKSRVEYTNRTTLFIHEWSRDFFISALNTRIWQVLITIILIYLFTFFFFSAFWYLLAQVDPTCTYNAPNFVSAYIVSMVTQQTIGYGNMGPNDCWWAALLITVQSMVGLLMDSVIIGIIFARISHPKYRGRTIAISDSAVISRRDGVLKFMFRVADFRRSQVVEPKVKAYLYTWGEGRRTAEGEHIPARVECLDIGYIDGMLLLPLIIEHTIDERSPLIGHTFDTLMAVNAEIIVTFEGTTEFGNPFMARQSYLPTEIHWGHKFVSIIGVPPPGQTHYKVDISRLHDVEPLEGLEMLPPAQLSRLVAAKALRTVPYPLLGENTLVISDSIVLAPDDKGQLALIVRVGDTYPNQHLEVVVRMYLYRWRPSRKPGTSGFPSDYDQQMLEIGYEDGRERLLLWLPVICKHVITDDSPLASWRKPSGVMADADSCIVVVVEGYMYSGSQNRMRMRIFNVLDDVKREHGFAPIVTRPADSPDFKPRVNWSRFHETMALSDMANDPFALSPGALRNQKLSLTHSDGVNGPADITEMTMRRMIEAAELKNQRTVAPEAHMMHLTPDTDPASTFRLRSLTQRRRLDDVQFSSLSPESSLQNPGSSATARSPARGRLGSGLSRIISGVPSGGSNDNV</sequence>
<gene>
    <name evidence="16" type="ORF">WJX75_006642</name>
</gene>
<dbReference type="Pfam" id="PF17655">
    <property type="entry name" value="IRK_C"/>
    <property type="match status" value="2"/>
</dbReference>
<dbReference type="InterPro" id="IPR016449">
    <property type="entry name" value="K_chnl_inward-rec_Kir"/>
</dbReference>
<accession>A0ABR2YYB6</accession>
<dbReference type="Proteomes" id="UP001491310">
    <property type="component" value="Unassembled WGS sequence"/>
</dbReference>
<dbReference type="InterPro" id="IPR013518">
    <property type="entry name" value="K_chnl_inward-rec_Kir_cyto"/>
</dbReference>
<evidence type="ECO:0000259" key="14">
    <source>
        <dbReference type="Pfam" id="PF01007"/>
    </source>
</evidence>
<feature type="transmembrane region" description="Helical" evidence="13">
    <location>
        <begin position="163"/>
        <end position="189"/>
    </location>
</feature>
<keyword evidence="10 11" id="KW-0407">Ion channel</keyword>
<evidence type="ECO:0000256" key="1">
    <source>
        <dbReference type="ARBA" id="ARBA00004141"/>
    </source>
</evidence>
<evidence type="ECO:0000256" key="9">
    <source>
        <dbReference type="ARBA" id="ARBA00023136"/>
    </source>
</evidence>
<keyword evidence="4 11" id="KW-0812">Transmembrane</keyword>
<evidence type="ECO:0000256" key="8">
    <source>
        <dbReference type="ARBA" id="ARBA00023065"/>
    </source>
</evidence>
<feature type="compositionally biased region" description="Polar residues" evidence="12">
    <location>
        <begin position="649"/>
        <end position="668"/>
    </location>
</feature>
<dbReference type="PRINTS" id="PR01320">
    <property type="entry name" value="KIRCHANNEL"/>
</dbReference>
<feature type="region of interest" description="Disordered" evidence="12">
    <location>
        <begin position="647"/>
        <end position="696"/>
    </location>
</feature>
<evidence type="ECO:0000256" key="10">
    <source>
        <dbReference type="ARBA" id="ARBA00023303"/>
    </source>
</evidence>
<evidence type="ECO:0000256" key="4">
    <source>
        <dbReference type="ARBA" id="ARBA00022692"/>
    </source>
</evidence>
<dbReference type="Gene3D" id="2.60.40.1400">
    <property type="entry name" value="G protein-activated inward rectifier potassium channel 1"/>
    <property type="match status" value="2"/>
</dbReference>
<dbReference type="SUPFAM" id="SSF81296">
    <property type="entry name" value="E set domains"/>
    <property type="match status" value="2"/>
</dbReference>
<evidence type="ECO:0000256" key="5">
    <source>
        <dbReference type="ARBA" id="ARBA00022882"/>
    </source>
</evidence>
<evidence type="ECO:0000256" key="6">
    <source>
        <dbReference type="ARBA" id="ARBA00022958"/>
    </source>
</evidence>
<name>A0ABR2YYB6_9CHLO</name>
<evidence type="ECO:0000256" key="7">
    <source>
        <dbReference type="ARBA" id="ARBA00022989"/>
    </source>
</evidence>
<feature type="domain" description="Inward rectifier potassium channel C-terminal" evidence="15">
    <location>
        <begin position="202"/>
        <end position="358"/>
    </location>
</feature>
<organism evidence="16 17">
    <name type="scientific">Coccomyxa subellipsoidea</name>
    <dbReference type="NCBI Taxonomy" id="248742"/>
    <lineage>
        <taxon>Eukaryota</taxon>
        <taxon>Viridiplantae</taxon>
        <taxon>Chlorophyta</taxon>
        <taxon>core chlorophytes</taxon>
        <taxon>Trebouxiophyceae</taxon>
        <taxon>Trebouxiophyceae incertae sedis</taxon>
        <taxon>Coccomyxaceae</taxon>
        <taxon>Coccomyxa</taxon>
    </lineage>
</organism>
<evidence type="ECO:0000256" key="2">
    <source>
        <dbReference type="ARBA" id="ARBA00022448"/>
    </source>
</evidence>
<dbReference type="PANTHER" id="PTHR11767">
    <property type="entry name" value="INWARD RECTIFIER POTASSIUM CHANNEL"/>
    <property type="match status" value="1"/>
</dbReference>
<comment type="subcellular location">
    <subcellularLocation>
        <location evidence="1 11">Membrane</location>
        <topology evidence="1 11">Multi-pass membrane protein</topology>
    </subcellularLocation>
</comment>
<dbReference type="EMBL" id="JALJOT010000003">
    <property type="protein sequence ID" value="KAK9916760.1"/>
    <property type="molecule type" value="Genomic_DNA"/>
</dbReference>
<keyword evidence="9 13" id="KW-0472">Membrane</keyword>
<evidence type="ECO:0000256" key="3">
    <source>
        <dbReference type="ARBA" id="ARBA00022538"/>
    </source>
</evidence>
<evidence type="ECO:0000256" key="12">
    <source>
        <dbReference type="SAM" id="MobiDB-lite"/>
    </source>
</evidence>
<dbReference type="SUPFAM" id="SSF81324">
    <property type="entry name" value="Voltage-gated potassium channels"/>
    <property type="match status" value="1"/>
</dbReference>
<evidence type="ECO:0000256" key="11">
    <source>
        <dbReference type="RuleBase" id="RU003822"/>
    </source>
</evidence>
<dbReference type="Pfam" id="PF01007">
    <property type="entry name" value="IRK"/>
    <property type="match status" value="1"/>
</dbReference>
<evidence type="ECO:0000256" key="13">
    <source>
        <dbReference type="SAM" id="Phobius"/>
    </source>
</evidence>
<feature type="transmembrane region" description="Helical" evidence="13">
    <location>
        <begin position="102"/>
        <end position="124"/>
    </location>
</feature>
<keyword evidence="7 13" id="KW-1133">Transmembrane helix</keyword>
<evidence type="ECO:0000313" key="16">
    <source>
        <dbReference type="EMBL" id="KAK9916760.1"/>
    </source>
</evidence>
<keyword evidence="3 11" id="KW-0633">Potassium transport</keyword>
<evidence type="ECO:0008006" key="18">
    <source>
        <dbReference type="Google" id="ProtNLM"/>
    </source>
</evidence>
<keyword evidence="2 11" id="KW-0813">Transport</keyword>
<dbReference type="InterPro" id="IPR014756">
    <property type="entry name" value="Ig_E-set"/>
</dbReference>
<dbReference type="InterPro" id="IPR040445">
    <property type="entry name" value="Kir_TM"/>
</dbReference>